<dbReference type="Proteomes" id="UP000231791">
    <property type="component" value="Chromosome"/>
</dbReference>
<feature type="region of interest" description="Disordered" evidence="1">
    <location>
        <begin position="1"/>
        <end position="27"/>
    </location>
</feature>
<evidence type="ECO:0000313" key="4">
    <source>
        <dbReference type="Proteomes" id="UP000231791"/>
    </source>
</evidence>
<dbReference type="KEGG" id="slx:SLAV_39285"/>
<dbReference type="AlphaFoldDB" id="A0A2K8P5C3"/>
<dbReference type="Pfam" id="PF19462">
    <property type="entry name" value="DUF5999"/>
    <property type="match status" value="1"/>
</dbReference>
<dbReference type="EMBL" id="CP024985">
    <property type="protein sequence ID" value="ATZ21951.1"/>
    <property type="molecule type" value="Genomic_DNA"/>
</dbReference>
<dbReference type="EMBL" id="CP024985">
    <property type="protein sequence ID" value="ATZ29620.1"/>
    <property type="molecule type" value="Genomic_DNA"/>
</dbReference>
<evidence type="ECO:0000313" key="2">
    <source>
        <dbReference type="EMBL" id="ATZ21951.1"/>
    </source>
</evidence>
<evidence type="ECO:0000313" key="3">
    <source>
        <dbReference type="EMBL" id="ATZ29620.1"/>
    </source>
</evidence>
<sequence length="69" mass="7110">MCTHVPPCPAAADGNRGEARPVASHSDQGCNLLCNSVIPFEDGGELLPDQAGIAPLAKAGPDTRQADER</sequence>
<accession>A0A2K8P5C3</accession>
<gene>
    <name evidence="2" type="ORF">SLAV_00105</name>
    <name evidence="3" type="ORF">SLAV_39285</name>
</gene>
<dbReference type="KEGG" id="slx:SLAV_00105"/>
<dbReference type="InterPro" id="IPR046041">
    <property type="entry name" value="DUF5999"/>
</dbReference>
<dbReference type="OrthoDB" id="3217111at2"/>
<reference evidence="2 4" key="1">
    <citation type="submission" date="2017-11" db="EMBL/GenBank/DDBJ databases">
        <title>Complete genome sequence of Streptomyces lavendulae subsp. lavendulae CCM 3239 (formerly 'Streptomyces aureofaciens CCM 3239'), the producer of the angucycline-type antibiotic auricin.</title>
        <authorList>
            <person name="Busche T."/>
            <person name="Novakova R."/>
            <person name="Al'Dilaimi A."/>
            <person name="Homerova D."/>
            <person name="Feckova L."/>
            <person name="Rezuchova B."/>
            <person name="Mingyar E."/>
            <person name="Csolleiova D."/>
            <person name="Bekeova C."/>
            <person name="Winkler A."/>
            <person name="Sevcikova B."/>
            <person name="Kalinowski J."/>
            <person name="Kormanec J."/>
            <person name="Ruckert C."/>
        </authorList>
    </citation>
    <scope>NUCLEOTIDE SEQUENCE [LARGE SCALE GENOMIC DNA]</scope>
    <source>
        <strain evidence="2 4">CCM 3239</strain>
    </source>
</reference>
<keyword evidence="4" id="KW-1185">Reference proteome</keyword>
<dbReference type="RefSeq" id="WP_030239796.1">
    <property type="nucleotide sequence ID" value="NZ_CP024985.1"/>
</dbReference>
<name>A0A2K8P5C3_STRLA</name>
<protein>
    <submittedName>
        <fullName evidence="2">Uncharacterized protein</fullName>
    </submittedName>
</protein>
<organism evidence="2 4">
    <name type="scientific">Streptomyces lavendulae subsp. lavendulae</name>
    <dbReference type="NCBI Taxonomy" id="58340"/>
    <lineage>
        <taxon>Bacteria</taxon>
        <taxon>Bacillati</taxon>
        <taxon>Actinomycetota</taxon>
        <taxon>Actinomycetes</taxon>
        <taxon>Kitasatosporales</taxon>
        <taxon>Streptomycetaceae</taxon>
        <taxon>Streptomyces</taxon>
    </lineage>
</organism>
<evidence type="ECO:0000256" key="1">
    <source>
        <dbReference type="SAM" id="MobiDB-lite"/>
    </source>
</evidence>
<dbReference type="GeneID" id="49388785"/>
<proteinExistence type="predicted"/>